<dbReference type="HOGENOM" id="CLU_000445_107_26_4"/>
<evidence type="ECO:0000259" key="6">
    <source>
        <dbReference type="PROSITE" id="PS50111"/>
    </source>
</evidence>
<gene>
    <name evidence="8" type="ordered locus">Daro_0674</name>
</gene>
<dbReference type="InterPro" id="IPR035965">
    <property type="entry name" value="PAS-like_dom_sf"/>
</dbReference>
<keyword evidence="2 4" id="KW-0807">Transducer</keyword>
<dbReference type="PANTHER" id="PTHR32089">
    <property type="entry name" value="METHYL-ACCEPTING CHEMOTAXIS PROTEIN MCPB"/>
    <property type="match status" value="1"/>
</dbReference>
<sequence length="544" mass="58492">MRNNQPVTDVETRLPEGQFIYSRTDLKGVITEANEAFAQISAYRREEMLGENHNMVRHPDMPAAAFADMWNDLRAGRPWRGVVKNRRRDGGYYWVLANASPIREHGQIVGYQSVRTAPGREEIKAAENAYQRIRQGDTSIAVKHGRVVAARKSLLTRFTGLGFQLPLMGILGCLLGLSALLASLHPDPALAPLHLTAGGIGILLSLNYLLVFAPRLKNDLGDTFAALDKMLTSGDLRQRIEHRRHDLVGDMVGHIDRVISSFQSTVQGMADTASHVHRVAGEVREGVGNVREAARVQSDATATAAAGIEQITVSIGEVATHAGSTREAAAQASALSEEGARLSSEACSTILSLAETVKGSAVQVELLGQQSEEISRITAVIKGIADQTNLLALNAAIEAARAGDAGRGFSVVADEVRKLAESTAKATGEIAAMTLSVQVETGKAVNSMRQGAQQVESGVQLVHEAQNALQEINAQMNLTVGMVNDISHSSIEQEQGMTVMAQSVERVAAMTEQNMAVVSQTTNTTDYLAELAERMNKAVNQYMI</sequence>
<accession>Q47IA1</accession>
<dbReference type="InterPro" id="IPR004089">
    <property type="entry name" value="MCPsignal_dom"/>
</dbReference>
<dbReference type="Pfam" id="PF08447">
    <property type="entry name" value="PAS_3"/>
    <property type="match status" value="1"/>
</dbReference>
<feature type="domain" description="PAS" evidence="7">
    <location>
        <begin position="25"/>
        <end position="60"/>
    </location>
</feature>
<dbReference type="PROSITE" id="PS50111">
    <property type="entry name" value="CHEMOTAXIS_TRANSDUC_2"/>
    <property type="match status" value="1"/>
</dbReference>
<dbReference type="eggNOG" id="COG0840">
    <property type="taxonomic scope" value="Bacteria"/>
</dbReference>
<feature type="domain" description="Methyl-accepting transducer" evidence="6">
    <location>
        <begin position="272"/>
        <end position="508"/>
    </location>
</feature>
<evidence type="ECO:0000256" key="3">
    <source>
        <dbReference type="ARBA" id="ARBA00029447"/>
    </source>
</evidence>
<reference evidence="8" key="1">
    <citation type="submission" date="2005-08" db="EMBL/GenBank/DDBJ databases">
        <title>Complete sequence of Dechloromonas aromatica RCB.</title>
        <authorList>
            <person name="Salinero K.K."/>
            <person name="Copeland A."/>
            <person name="Lucas S."/>
            <person name="Lapidus A."/>
            <person name="Barry K."/>
            <person name="Detter J.C."/>
            <person name="Glavina T."/>
            <person name="Hammon N."/>
            <person name="Israni S."/>
            <person name="Pitluck S."/>
            <person name="Di Bartolo G."/>
            <person name="Trong S."/>
            <person name="Schmutz J."/>
            <person name="Larimer F."/>
            <person name="Land M."/>
            <person name="Ivanova N."/>
            <person name="Richardson P."/>
        </authorList>
    </citation>
    <scope>NUCLEOTIDE SEQUENCE</scope>
    <source>
        <strain evidence="8">RCB</strain>
    </source>
</reference>
<evidence type="ECO:0000259" key="7">
    <source>
        <dbReference type="PROSITE" id="PS50112"/>
    </source>
</evidence>
<evidence type="ECO:0000256" key="2">
    <source>
        <dbReference type="ARBA" id="ARBA00023224"/>
    </source>
</evidence>
<dbReference type="GO" id="GO:0006935">
    <property type="term" value="P:chemotaxis"/>
    <property type="evidence" value="ECO:0007669"/>
    <property type="project" value="UniProtKB-ARBA"/>
</dbReference>
<dbReference type="CDD" id="cd11386">
    <property type="entry name" value="MCP_signal"/>
    <property type="match status" value="1"/>
</dbReference>
<dbReference type="FunFam" id="1.10.287.950:FF:000001">
    <property type="entry name" value="Methyl-accepting chemotaxis sensory transducer"/>
    <property type="match status" value="1"/>
</dbReference>
<dbReference type="KEGG" id="dar:Daro_0674"/>
<comment type="subcellular location">
    <subcellularLocation>
        <location evidence="1">Membrane</location>
    </subcellularLocation>
</comment>
<dbReference type="InterPro" id="IPR001610">
    <property type="entry name" value="PAC"/>
</dbReference>
<keyword evidence="5" id="KW-0812">Transmembrane</keyword>
<dbReference type="CDD" id="cd00130">
    <property type="entry name" value="PAS"/>
    <property type="match status" value="1"/>
</dbReference>
<name>Q47IA1_DECAR</name>
<dbReference type="Gene3D" id="1.10.287.950">
    <property type="entry name" value="Methyl-accepting chemotaxis protein"/>
    <property type="match status" value="1"/>
</dbReference>
<organism evidence="8">
    <name type="scientific">Dechloromonas aromatica (strain RCB)</name>
    <dbReference type="NCBI Taxonomy" id="159087"/>
    <lineage>
        <taxon>Bacteria</taxon>
        <taxon>Pseudomonadati</taxon>
        <taxon>Pseudomonadota</taxon>
        <taxon>Betaproteobacteria</taxon>
        <taxon>Rhodocyclales</taxon>
        <taxon>Azonexaceae</taxon>
        <taxon>Dechloromonas</taxon>
    </lineage>
</organism>
<dbReference type="PROSITE" id="PS50112">
    <property type="entry name" value="PAS"/>
    <property type="match status" value="1"/>
</dbReference>
<dbReference type="SMART" id="SM00086">
    <property type="entry name" value="PAC"/>
    <property type="match status" value="1"/>
</dbReference>
<dbReference type="SUPFAM" id="SSF58104">
    <property type="entry name" value="Methyl-accepting chemotaxis protein (MCP) signaling domain"/>
    <property type="match status" value="1"/>
</dbReference>
<dbReference type="Gene3D" id="3.30.450.20">
    <property type="entry name" value="PAS domain"/>
    <property type="match status" value="1"/>
</dbReference>
<dbReference type="SUPFAM" id="SSF55785">
    <property type="entry name" value="PYP-like sensor domain (PAS domain)"/>
    <property type="match status" value="1"/>
</dbReference>
<dbReference type="OrthoDB" id="9806477at2"/>
<protein>
    <submittedName>
        <fullName evidence="8">PAS protein</fullName>
    </submittedName>
</protein>
<dbReference type="PANTHER" id="PTHR32089:SF74">
    <property type="entry name" value="METHYL-ACCEPTING CHEMOTAXIS PROTEIN AER"/>
    <property type="match status" value="1"/>
</dbReference>
<dbReference type="Pfam" id="PF00015">
    <property type="entry name" value="MCPsignal"/>
    <property type="match status" value="1"/>
</dbReference>
<evidence type="ECO:0000256" key="4">
    <source>
        <dbReference type="PROSITE-ProRule" id="PRU00284"/>
    </source>
</evidence>
<feature type="transmembrane region" description="Helical" evidence="5">
    <location>
        <begin position="161"/>
        <end position="184"/>
    </location>
</feature>
<feature type="transmembrane region" description="Helical" evidence="5">
    <location>
        <begin position="190"/>
        <end position="210"/>
    </location>
</feature>
<dbReference type="NCBIfam" id="TIGR00229">
    <property type="entry name" value="sensory_box"/>
    <property type="match status" value="1"/>
</dbReference>
<evidence type="ECO:0000256" key="1">
    <source>
        <dbReference type="ARBA" id="ARBA00004370"/>
    </source>
</evidence>
<dbReference type="InterPro" id="IPR013655">
    <property type="entry name" value="PAS_fold_3"/>
</dbReference>
<dbReference type="EMBL" id="CP000089">
    <property type="protein sequence ID" value="AAZ45430.1"/>
    <property type="molecule type" value="Genomic_DNA"/>
</dbReference>
<evidence type="ECO:0000256" key="5">
    <source>
        <dbReference type="SAM" id="Phobius"/>
    </source>
</evidence>
<dbReference type="GO" id="GO:0016020">
    <property type="term" value="C:membrane"/>
    <property type="evidence" value="ECO:0007669"/>
    <property type="project" value="UniProtKB-SubCell"/>
</dbReference>
<comment type="similarity">
    <text evidence="3">Belongs to the methyl-accepting chemotaxis (MCP) protein family.</text>
</comment>
<keyword evidence="5" id="KW-0472">Membrane</keyword>
<dbReference type="SMART" id="SM00283">
    <property type="entry name" value="MA"/>
    <property type="match status" value="1"/>
</dbReference>
<dbReference type="GO" id="GO:0007165">
    <property type="term" value="P:signal transduction"/>
    <property type="evidence" value="ECO:0007669"/>
    <property type="project" value="UniProtKB-KW"/>
</dbReference>
<proteinExistence type="inferred from homology"/>
<evidence type="ECO:0000313" key="8">
    <source>
        <dbReference type="EMBL" id="AAZ45430.1"/>
    </source>
</evidence>
<dbReference type="InterPro" id="IPR000014">
    <property type="entry name" value="PAS"/>
</dbReference>
<keyword evidence="5" id="KW-1133">Transmembrane helix</keyword>
<dbReference type="AlphaFoldDB" id="Q47IA1"/>
<dbReference type="STRING" id="159087.Daro_0674"/>